<dbReference type="AlphaFoldDB" id="A0A0A9AXK9"/>
<accession>A0A0A9AXK9</accession>
<name>A0A0A9AXK9_ARUDO</name>
<sequence length="21" mass="2403">MKKYPVISITQNLPAHCTQTE</sequence>
<proteinExistence type="predicted"/>
<reference evidence="1" key="2">
    <citation type="journal article" date="2015" name="Data Brief">
        <title>Shoot transcriptome of the giant reed, Arundo donax.</title>
        <authorList>
            <person name="Barrero R.A."/>
            <person name="Guerrero F.D."/>
            <person name="Moolhuijzen P."/>
            <person name="Goolsby J.A."/>
            <person name="Tidwell J."/>
            <person name="Bellgard S.E."/>
            <person name="Bellgard M.I."/>
        </authorList>
    </citation>
    <scope>NUCLEOTIDE SEQUENCE</scope>
    <source>
        <tissue evidence="1">Shoot tissue taken approximately 20 cm above the soil surface</tissue>
    </source>
</reference>
<dbReference type="EMBL" id="GBRH01246058">
    <property type="protein sequence ID" value="JAD51837.1"/>
    <property type="molecule type" value="Transcribed_RNA"/>
</dbReference>
<evidence type="ECO:0000313" key="1">
    <source>
        <dbReference type="EMBL" id="JAD51837.1"/>
    </source>
</evidence>
<protein>
    <submittedName>
        <fullName evidence="1">Uncharacterized protein</fullName>
    </submittedName>
</protein>
<organism evidence="1">
    <name type="scientific">Arundo donax</name>
    <name type="common">Giant reed</name>
    <name type="synonym">Donax arundinaceus</name>
    <dbReference type="NCBI Taxonomy" id="35708"/>
    <lineage>
        <taxon>Eukaryota</taxon>
        <taxon>Viridiplantae</taxon>
        <taxon>Streptophyta</taxon>
        <taxon>Embryophyta</taxon>
        <taxon>Tracheophyta</taxon>
        <taxon>Spermatophyta</taxon>
        <taxon>Magnoliopsida</taxon>
        <taxon>Liliopsida</taxon>
        <taxon>Poales</taxon>
        <taxon>Poaceae</taxon>
        <taxon>PACMAD clade</taxon>
        <taxon>Arundinoideae</taxon>
        <taxon>Arundineae</taxon>
        <taxon>Arundo</taxon>
    </lineage>
</organism>
<reference evidence="1" key="1">
    <citation type="submission" date="2014-09" db="EMBL/GenBank/DDBJ databases">
        <authorList>
            <person name="Magalhaes I.L.F."/>
            <person name="Oliveira U."/>
            <person name="Santos F.R."/>
            <person name="Vidigal T.H.D.A."/>
            <person name="Brescovit A.D."/>
            <person name="Santos A.J."/>
        </authorList>
    </citation>
    <scope>NUCLEOTIDE SEQUENCE</scope>
    <source>
        <tissue evidence="1">Shoot tissue taken approximately 20 cm above the soil surface</tissue>
    </source>
</reference>